<keyword evidence="1" id="KW-0732">Signal</keyword>
<dbReference type="EMBL" id="CAID01000005">
    <property type="protein sequence ID" value="CEF98002.1"/>
    <property type="molecule type" value="Genomic_DNA"/>
</dbReference>
<dbReference type="AlphaFoldDB" id="A0A090M5Q2"/>
<proteinExistence type="predicted"/>
<comment type="caution">
    <text evidence="2">The sequence shown here is derived from an EMBL/GenBank/DDBJ whole genome shotgun (WGS) entry which is preliminary data.</text>
</comment>
<keyword evidence="3" id="KW-1185">Reference proteome</keyword>
<gene>
    <name evidence="2" type="ORF">OT_ostta05g02630</name>
</gene>
<dbReference type="RefSeq" id="XP_003079371.2">
    <property type="nucleotide sequence ID" value="XM_003079323.2"/>
</dbReference>
<organism evidence="2 3">
    <name type="scientific">Ostreococcus tauri</name>
    <name type="common">Marine green alga</name>
    <dbReference type="NCBI Taxonomy" id="70448"/>
    <lineage>
        <taxon>Eukaryota</taxon>
        <taxon>Viridiplantae</taxon>
        <taxon>Chlorophyta</taxon>
        <taxon>Mamiellophyceae</taxon>
        <taxon>Mamiellales</taxon>
        <taxon>Bathycoccaceae</taxon>
        <taxon>Ostreococcus</taxon>
    </lineage>
</organism>
<dbReference type="GeneID" id="9834587"/>
<evidence type="ECO:0000313" key="3">
    <source>
        <dbReference type="Proteomes" id="UP000009170"/>
    </source>
</evidence>
<accession>A0A090M5Q2</accession>
<sequence>MNQMRRIQTVFFIAFVAFMSVGVAVDGATAQLGAVRLDEVVACDGSTLTVLVRGRPTCLMQSIDASSLPVRIEDISVANLVVTLDGNVQPLRGEPTVDAEGSALVFSIIPTATSSGTITVTITLEPKDRVFAGYYDVPAWYEVSIEWPTFFGASQMRDEEHEEVDATVEFTPFPCTWFLGEELCNSTSFWLSA</sequence>
<evidence type="ECO:0000256" key="1">
    <source>
        <dbReference type="SAM" id="SignalP"/>
    </source>
</evidence>
<name>A0A090M5Q2_OSTTA</name>
<dbReference type="KEGG" id="ota:OT_ostta05g02630"/>
<feature type="signal peptide" evidence="1">
    <location>
        <begin position="1"/>
        <end position="24"/>
    </location>
</feature>
<reference evidence="2 3" key="2">
    <citation type="journal article" date="2014" name="BMC Genomics">
        <title>An improved genome of the model marine alga Ostreococcus tauri unfolds by assessing Illumina de novo assemblies.</title>
        <authorList>
            <person name="Blanc-Mathieu R."/>
            <person name="Verhelst B."/>
            <person name="Derelle E."/>
            <person name="Rombauts S."/>
            <person name="Bouget F.Y."/>
            <person name="Carre I."/>
            <person name="Chateau A."/>
            <person name="Eyre-Walker A."/>
            <person name="Grimsley N."/>
            <person name="Moreau H."/>
            <person name="Piegu B."/>
            <person name="Rivals E."/>
            <person name="Schackwitz W."/>
            <person name="Van de Peer Y."/>
            <person name="Piganeau G."/>
        </authorList>
    </citation>
    <scope>NUCLEOTIDE SEQUENCE [LARGE SCALE GENOMIC DNA]</scope>
    <source>
        <strain evidence="3">OTTH 0595 / CCAP 157/2 / RCC745</strain>
    </source>
</reference>
<evidence type="ECO:0000313" key="2">
    <source>
        <dbReference type="EMBL" id="CEF98002.1"/>
    </source>
</evidence>
<dbReference type="InParanoid" id="A0A090M5Q2"/>
<feature type="chain" id="PRO_5001859324" evidence="1">
    <location>
        <begin position="25"/>
        <end position="193"/>
    </location>
</feature>
<reference evidence="3" key="1">
    <citation type="journal article" date="2006" name="Proc. Natl. Acad. Sci. U.S.A.">
        <title>Genome analysis of the smallest free-living eukaryote Ostreococcus tauri unveils many unique features.</title>
        <authorList>
            <person name="Derelle E."/>
            <person name="Ferraz C."/>
            <person name="Rombauts S."/>
            <person name="Rouze P."/>
            <person name="Worden A.Z."/>
            <person name="Robbens S."/>
            <person name="Partensky F."/>
            <person name="Degroeve S."/>
            <person name="Echeynie S."/>
            <person name="Cooke R."/>
            <person name="Saeys Y."/>
            <person name="Wuyts J."/>
            <person name="Jabbari K."/>
            <person name="Bowler C."/>
            <person name="Panaud O."/>
            <person name="Piegu B."/>
            <person name="Ball S.G."/>
            <person name="Ral J.-P."/>
            <person name="Bouget F.-Y."/>
            <person name="Piganeau G."/>
            <person name="De Baets B."/>
            <person name="Picard A."/>
            <person name="Delseny M."/>
            <person name="Demaille J."/>
            <person name="Van de Peer Y."/>
            <person name="Moreau H."/>
        </authorList>
    </citation>
    <scope>NUCLEOTIDE SEQUENCE [LARGE SCALE GENOMIC DNA]</scope>
    <source>
        <strain evidence="3">OTTH 0595 / CCAP 157/2 / RCC745</strain>
    </source>
</reference>
<dbReference type="Proteomes" id="UP000009170">
    <property type="component" value="Unassembled WGS sequence"/>
</dbReference>
<protein>
    <submittedName>
        <fullName evidence="2">Unnamed product</fullName>
    </submittedName>
</protein>